<accession>A0A0S2SCJ9</accession>
<evidence type="ECO:0000256" key="6">
    <source>
        <dbReference type="ARBA" id="ARBA00029447"/>
    </source>
</evidence>
<evidence type="ECO:0000313" key="12">
    <source>
        <dbReference type="EMBL" id="ALP39430.1"/>
    </source>
</evidence>
<evidence type="ECO:0000256" key="2">
    <source>
        <dbReference type="ARBA" id="ARBA00022692"/>
    </source>
</evidence>
<dbReference type="Gene3D" id="3.30.450.290">
    <property type="match status" value="1"/>
</dbReference>
<dbReference type="CDD" id="cd11386">
    <property type="entry name" value="MCP_signal"/>
    <property type="match status" value="1"/>
</dbReference>
<dbReference type="GO" id="GO:0004888">
    <property type="term" value="F:transmembrane signaling receptor activity"/>
    <property type="evidence" value="ECO:0007669"/>
    <property type="project" value="InterPro"/>
</dbReference>
<evidence type="ECO:0000256" key="8">
    <source>
        <dbReference type="SAM" id="MobiDB-lite"/>
    </source>
</evidence>
<keyword evidence="3 9" id="KW-1133">Transmembrane helix</keyword>
<feature type="compositionally biased region" description="Basic and acidic residues" evidence="8">
    <location>
        <begin position="305"/>
        <end position="320"/>
    </location>
</feature>
<feature type="transmembrane region" description="Helical" evidence="9">
    <location>
        <begin position="178"/>
        <end position="199"/>
    </location>
</feature>
<evidence type="ECO:0000256" key="4">
    <source>
        <dbReference type="ARBA" id="ARBA00023136"/>
    </source>
</evidence>
<dbReference type="Pfam" id="PF00015">
    <property type="entry name" value="MCPsignal"/>
    <property type="match status" value="1"/>
</dbReference>
<feature type="region of interest" description="Disordered" evidence="8">
    <location>
        <begin position="299"/>
        <end position="320"/>
    </location>
</feature>
<dbReference type="EMBL" id="CP013067">
    <property type="protein sequence ID" value="ALP39430.1"/>
    <property type="molecule type" value="Genomic_DNA"/>
</dbReference>
<dbReference type="PANTHER" id="PTHR32089:SF119">
    <property type="entry name" value="METHYL-ACCEPTING CHEMOTAXIS PROTEIN CTPL"/>
    <property type="match status" value="1"/>
</dbReference>
<reference evidence="13" key="1">
    <citation type="submission" date="2015-10" db="EMBL/GenBank/DDBJ databases">
        <title>Complete Genome Sequence of Aeromonas schubertii strain WL1483.</title>
        <authorList>
            <person name="Liu L."/>
        </authorList>
    </citation>
    <scope>NUCLEOTIDE SEQUENCE [LARGE SCALE GENOMIC DNA]</scope>
    <source>
        <strain evidence="13">WL1483</strain>
    </source>
</reference>
<sequence>MRNLSLNQKIFLPLSLVIGSTFFLSYELSAWLQRDLSLKLVTEKIDSAANTYMDQLNVLMMTGTIGNRQMVQTKLKSEPGVVEARLVRAPAVSAIFGPGFADQKVVDEWDKRAIEQGEEILAVEGERLTLIKPFKAYKEYRGTQCTTCHQVPEGTVMGAVRITYDLGHTFAEIRHNNWLLVGAMTLVFGLGFAVLAWVLQRYIKRPIKALQGTVTHIAASRDLSLPLPRAGKDELGAMTRAVDEMVQGFKSSLQEVETASRQILSESEKIRGVAASTEQHANSQNDQTDQVATAVTELDASSSEVRQHSERSAELSALTDRDAAQASRLAQASIGSMGEMSAEISRVDRVIQALDERCLAVDGVLEVIKGIADQTNLLALNAAIEAARAGEQGRGFAVVADEVRALSSRSRAASEDIAQMIKALQEEAQSAVGVIGDAEHKAEESIIRTRETLDAMQTIIERIATINTLNGQMVQAASEQSRVCHDVSLSVNSIRDVAHETLSQARAANTAYAELVTLSNRLESLLNTYRW</sequence>
<feature type="domain" description="HAMP" evidence="11">
    <location>
        <begin position="201"/>
        <end position="254"/>
    </location>
</feature>
<dbReference type="AlphaFoldDB" id="A0A0S2SCJ9"/>
<keyword evidence="4 9" id="KW-0472">Membrane</keyword>
<dbReference type="SUPFAM" id="SSF58104">
    <property type="entry name" value="Methyl-accepting chemotaxis protein (MCP) signaling domain"/>
    <property type="match status" value="1"/>
</dbReference>
<dbReference type="GO" id="GO:0007165">
    <property type="term" value="P:signal transduction"/>
    <property type="evidence" value="ECO:0007669"/>
    <property type="project" value="UniProtKB-KW"/>
</dbReference>
<evidence type="ECO:0000313" key="13">
    <source>
        <dbReference type="Proteomes" id="UP000058114"/>
    </source>
</evidence>
<dbReference type="Proteomes" id="UP000058114">
    <property type="component" value="Chromosome"/>
</dbReference>
<dbReference type="InterPro" id="IPR003660">
    <property type="entry name" value="HAMP_dom"/>
</dbReference>
<keyword evidence="5 7" id="KW-0807">Transducer</keyword>
<dbReference type="SMART" id="SM00304">
    <property type="entry name" value="HAMP"/>
    <property type="match status" value="1"/>
</dbReference>
<evidence type="ECO:0000256" key="3">
    <source>
        <dbReference type="ARBA" id="ARBA00022989"/>
    </source>
</evidence>
<dbReference type="PATRIC" id="fig|652.5.peg.2369"/>
<dbReference type="GO" id="GO:0016020">
    <property type="term" value="C:membrane"/>
    <property type="evidence" value="ECO:0007669"/>
    <property type="project" value="UniProtKB-SubCell"/>
</dbReference>
<evidence type="ECO:0000256" key="5">
    <source>
        <dbReference type="ARBA" id="ARBA00023224"/>
    </source>
</evidence>
<dbReference type="InterPro" id="IPR004090">
    <property type="entry name" value="Chemotax_Me-accpt_rcpt"/>
</dbReference>
<dbReference type="PROSITE" id="PS50111">
    <property type="entry name" value="CHEMOTAXIS_TRANSDUC_2"/>
    <property type="match status" value="1"/>
</dbReference>
<dbReference type="SMART" id="SM00283">
    <property type="entry name" value="MA"/>
    <property type="match status" value="1"/>
</dbReference>
<dbReference type="GO" id="GO:0006935">
    <property type="term" value="P:chemotaxis"/>
    <property type="evidence" value="ECO:0007669"/>
    <property type="project" value="InterPro"/>
</dbReference>
<comment type="similarity">
    <text evidence="6">Belongs to the methyl-accepting chemotaxis (MCP) protein family.</text>
</comment>
<evidence type="ECO:0000256" key="9">
    <source>
        <dbReference type="SAM" id="Phobius"/>
    </source>
</evidence>
<dbReference type="Gene3D" id="1.10.287.950">
    <property type="entry name" value="Methyl-accepting chemotaxis protein"/>
    <property type="match status" value="1"/>
</dbReference>
<gene>
    <name evidence="12" type="ORF">WL1483_11</name>
</gene>
<feature type="domain" description="Methyl-accepting transducer" evidence="10">
    <location>
        <begin position="259"/>
        <end position="495"/>
    </location>
</feature>
<protein>
    <submittedName>
        <fullName evidence="12">Methyl-accepting chemotaxis protein</fullName>
    </submittedName>
</protein>
<evidence type="ECO:0000256" key="1">
    <source>
        <dbReference type="ARBA" id="ARBA00004141"/>
    </source>
</evidence>
<proteinExistence type="inferred from homology"/>
<dbReference type="PROSITE" id="PS50885">
    <property type="entry name" value="HAMP"/>
    <property type="match status" value="1"/>
</dbReference>
<organism evidence="12 13">
    <name type="scientific">Aeromonas schubertii</name>
    <dbReference type="NCBI Taxonomy" id="652"/>
    <lineage>
        <taxon>Bacteria</taxon>
        <taxon>Pseudomonadati</taxon>
        <taxon>Pseudomonadota</taxon>
        <taxon>Gammaproteobacteria</taxon>
        <taxon>Aeromonadales</taxon>
        <taxon>Aeromonadaceae</taxon>
        <taxon>Aeromonas</taxon>
    </lineage>
</organism>
<evidence type="ECO:0000259" key="10">
    <source>
        <dbReference type="PROSITE" id="PS50111"/>
    </source>
</evidence>
<dbReference type="FunFam" id="1.10.287.950:FF:000001">
    <property type="entry name" value="Methyl-accepting chemotaxis sensory transducer"/>
    <property type="match status" value="1"/>
</dbReference>
<evidence type="ECO:0000259" key="11">
    <source>
        <dbReference type="PROSITE" id="PS50885"/>
    </source>
</evidence>
<keyword evidence="2 9" id="KW-0812">Transmembrane</keyword>
<reference evidence="12 13" key="2">
    <citation type="journal article" date="2016" name="Genome Announc.">
        <title>Complete Genome Sequence of the Highly Virulent Aeromonas schubertii Strain WL1483, Isolated from Diseased Snakehead Fish (Channa argus) in China.</title>
        <authorList>
            <person name="Liu L."/>
            <person name="Li N."/>
            <person name="Zhang D."/>
            <person name="Fu X."/>
            <person name="Shi C."/>
            <person name="Lin Q."/>
            <person name="Hao G."/>
        </authorList>
    </citation>
    <scope>NUCLEOTIDE SEQUENCE [LARGE SCALE GENOMIC DNA]</scope>
    <source>
        <strain evidence="12 13">WL1483</strain>
    </source>
</reference>
<dbReference type="InterPro" id="IPR004089">
    <property type="entry name" value="MCPsignal_dom"/>
</dbReference>
<dbReference type="RefSeq" id="WP_060586306.1">
    <property type="nucleotide sequence ID" value="NZ_CP013067.1"/>
</dbReference>
<dbReference type="Pfam" id="PF00672">
    <property type="entry name" value="HAMP"/>
    <property type="match status" value="1"/>
</dbReference>
<name>A0A0S2SCJ9_9GAMM</name>
<dbReference type="PANTHER" id="PTHR32089">
    <property type="entry name" value="METHYL-ACCEPTING CHEMOTAXIS PROTEIN MCPB"/>
    <property type="match status" value="1"/>
</dbReference>
<comment type="subcellular location">
    <subcellularLocation>
        <location evidence="1">Membrane</location>
        <topology evidence="1">Multi-pass membrane protein</topology>
    </subcellularLocation>
</comment>
<dbReference type="PRINTS" id="PR00260">
    <property type="entry name" value="CHEMTRNSDUCR"/>
</dbReference>
<evidence type="ECO:0000256" key="7">
    <source>
        <dbReference type="PROSITE-ProRule" id="PRU00284"/>
    </source>
</evidence>
<dbReference type="KEGG" id="asr:WL1483_11"/>
<dbReference type="CDD" id="cd06225">
    <property type="entry name" value="HAMP"/>
    <property type="match status" value="1"/>
</dbReference>